<organism evidence="3 4">
    <name type="scientific">Tanacetum coccineum</name>
    <dbReference type="NCBI Taxonomy" id="301880"/>
    <lineage>
        <taxon>Eukaryota</taxon>
        <taxon>Viridiplantae</taxon>
        <taxon>Streptophyta</taxon>
        <taxon>Embryophyta</taxon>
        <taxon>Tracheophyta</taxon>
        <taxon>Spermatophyta</taxon>
        <taxon>Magnoliopsida</taxon>
        <taxon>eudicotyledons</taxon>
        <taxon>Gunneridae</taxon>
        <taxon>Pentapetalae</taxon>
        <taxon>asterids</taxon>
        <taxon>campanulids</taxon>
        <taxon>Asterales</taxon>
        <taxon>Asteraceae</taxon>
        <taxon>Asteroideae</taxon>
        <taxon>Anthemideae</taxon>
        <taxon>Anthemidinae</taxon>
        <taxon>Tanacetum</taxon>
    </lineage>
</organism>
<feature type="coiled-coil region" evidence="1">
    <location>
        <begin position="188"/>
        <end position="222"/>
    </location>
</feature>
<dbReference type="Proteomes" id="UP001151760">
    <property type="component" value="Unassembled WGS sequence"/>
</dbReference>
<proteinExistence type="predicted"/>
<accession>A0ABQ5FBA9</accession>
<evidence type="ECO:0000313" key="4">
    <source>
        <dbReference type="Proteomes" id="UP001151760"/>
    </source>
</evidence>
<dbReference type="PANTHER" id="PTHR42648">
    <property type="entry name" value="TRANSPOSASE, PUTATIVE-RELATED"/>
    <property type="match status" value="1"/>
</dbReference>
<gene>
    <name evidence="3" type="ORF">Tco_1003728</name>
</gene>
<protein>
    <submittedName>
        <fullName evidence="3">Uncharacterized protein</fullName>
    </submittedName>
</protein>
<keyword evidence="4" id="KW-1185">Reference proteome</keyword>
<reference evidence="3" key="1">
    <citation type="journal article" date="2022" name="Int. J. Mol. Sci.">
        <title>Draft Genome of Tanacetum Coccineum: Genomic Comparison of Closely Related Tanacetum-Family Plants.</title>
        <authorList>
            <person name="Yamashiro T."/>
            <person name="Shiraishi A."/>
            <person name="Nakayama K."/>
            <person name="Satake H."/>
        </authorList>
    </citation>
    <scope>NUCLEOTIDE SEQUENCE</scope>
</reference>
<dbReference type="PANTHER" id="PTHR42648:SF18">
    <property type="entry name" value="RETROTRANSPOSON, UNCLASSIFIED-LIKE PROTEIN"/>
    <property type="match status" value="1"/>
</dbReference>
<evidence type="ECO:0000256" key="2">
    <source>
        <dbReference type="SAM" id="MobiDB-lite"/>
    </source>
</evidence>
<reference evidence="3" key="2">
    <citation type="submission" date="2022-01" db="EMBL/GenBank/DDBJ databases">
        <authorList>
            <person name="Yamashiro T."/>
            <person name="Shiraishi A."/>
            <person name="Satake H."/>
            <person name="Nakayama K."/>
        </authorList>
    </citation>
    <scope>NUCLEOTIDE SEQUENCE</scope>
</reference>
<feature type="region of interest" description="Disordered" evidence="2">
    <location>
        <begin position="512"/>
        <end position="541"/>
    </location>
</feature>
<comment type="caution">
    <text evidence="3">The sequence shown here is derived from an EMBL/GenBank/DDBJ whole genome shotgun (WGS) entry which is preliminary data.</text>
</comment>
<evidence type="ECO:0000256" key="1">
    <source>
        <dbReference type="SAM" id="Coils"/>
    </source>
</evidence>
<dbReference type="InterPro" id="IPR039537">
    <property type="entry name" value="Retrotran_Ty1/copia-like"/>
</dbReference>
<evidence type="ECO:0000313" key="3">
    <source>
        <dbReference type="EMBL" id="GJT60195.1"/>
    </source>
</evidence>
<keyword evidence="1" id="KW-0175">Coiled coil</keyword>
<dbReference type="EMBL" id="BQNB010017177">
    <property type="protein sequence ID" value="GJT60195.1"/>
    <property type="molecule type" value="Genomic_DNA"/>
</dbReference>
<feature type="compositionally biased region" description="Polar residues" evidence="2">
    <location>
        <begin position="512"/>
        <end position="533"/>
    </location>
</feature>
<sequence length="898" mass="102607">MTELPLMDSSFAVPVFSPGDDPIAYLNKVMDFIIVVASLRFPSTNNQHRTSPNPRNQAIIQHGRVIVQQVHGRQGQSYFGTGYKSNATSSGGNKASEHARITEDLDTYDFDCDDILNAQAFLMANTSNYDSDVILEVPHSATYLNDMENQSMDAMQDFEQTPVMDFSDNEIHSESNIIIREKMIDSLRDDMIREKLALKELVDSLEQNLVKQIKEKECLLQTFTVFKNESKEKEYNIIFKVGQSAQTVHMLTKPQAFYDNIHKQALGYQNPFHLKKAQRIKPTLYDGIVMSDKHVPMPVINNEETLILEEKSQSKLYEKAKDPEIINKNISHKPIDYKNLNRLSKDFGKCFTPQQEMDVEQALWLRISNPTSKPSDVSPVKIEEPKELPKIRTTPDARTEGEWGFEHTKAIFNNEIIPFLKSLKDIFNVFDRDLLNEIMEVFKEHFESIKKTRVCSKEQSDSLIDKLNLKSAENEDLKAQIQDKVFVITSLKNDLRKIKGKEIVGLKCSTSKCGSKPTGNKRNDRISQTPNRNMKNKVEAQPSKVIKKNHVVEPICDDNVKHSKSNANSDFNCAVCKKSLFDDVHDKCHLDFVKTVNSRAKSAKKHKKIGDLWVMITLANVVPPKNTTSHSVETQKPELNVYSRKPKNVKNVVQIVLWLLYFSWYWTPNVPKHMTGNRSQLIELVRQRLRAGYGTVGYHISFRGTLNKLARDGLAQGIPRLQFQKDHLCSACALGKSKKSSHQPKAKDTNQEKLYLLHMDLCGPMRMTSINGKRHFVNFMKMLASRIKHLLPALLSKMALLKGETCRRYNKTPYELMQDKKADLLFFHVFGALYYPTNDNDNLGKLDAKADIDDWDHLFQPMFDEYFTPPPISVTPVQEVAALRAVDLADSPVSTFID</sequence>
<name>A0ABQ5FBA9_9ASTR</name>